<dbReference type="AlphaFoldDB" id="A0A7X9E681"/>
<evidence type="ECO:0000313" key="3">
    <source>
        <dbReference type="Proteomes" id="UP000590542"/>
    </source>
</evidence>
<feature type="transmembrane region" description="Helical" evidence="1">
    <location>
        <begin position="33"/>
        <end position="55"/>
    </location>
</feature>
<feature type="transmembrane region" description="Helical" evidence="1">
    <location>
        <begin position="67"/>
        <end position="89"/>
    </location>
</feature>
<evidence type="ECO:0000313" key="2">
    <source>
        <dbReference type="EMBL" id="NMB91259.1"/>
    </source>
</evidence>
<gene>
    <name evidence="2" type="ORF">GYA37_00225</name>
</gene>
<feature type="transmembrane region" description="Helical" evidence="1">
    <location>
        <begin position="109"/>
        <end position="140"/>
    </location>
</feature>
<proteinExistence type="predicted"/>
<keyword evidence="1" id="KW-0472">Membrane</keyword>
<reference evidence="2 3" key="1">
    <citation type="journal article" date="2020" name="Biotechnol. Biofuels">
        <title>New insights from the biogas microbiome by comprehensive genome-resolved metagenomics of nearly 1600 species originating from multiple anaerobic digesters.</title>
        <authorList>
            <person name="Campanaro S."/>
            <person name="Treu L."/>
            <person name="Rodriguez-R L.M."/>
            <person name="Kovalovszki A."/>
            <person name="Ziels R.M."/>
            <person name="Maus I."/>
            <person name="Zhu X."/>
            <person name="Kougias P.G."/>
            <person name="Basile A."/>
            <person name="Luo G."/>
            <person name="Schluter A."/>
            <person name="Konstantinidis K.T."/>
            <person name="Angelidaki I."/>
        </authorList>
    </citation>
    <scope>NUCLEOTIDE SEQUENCE [LARGE SCALE GENOMIC DNA]</scope>
    <source>
        <strain evidence="2">AS27yjCOA_202</strain>
    </source>
</reference>
<name>A0A7X9E681_UNCKA</name>
<comment type="caution">
    <text evidence="2">The sequence shown here is derived from an EMBL/GenBank/DDBJ whole genome shotgun (WGS) entry which is preliminary data.</text>
</comment>
<evidence type="ECO:0000256" key="1">
    <source>
        <dbReference type="SAM" id="Phobius"/>
    </source>
</evidence>
<evidence type="ECO:0008006" key="4">
    <source>
        <dbReference type="Google" id="ProtNLM"/>
    </source>
</evidence>
<organism evidence="2 3">
    <name type="scientific">candidate division WWE3 bacterium</name>
    <dbReference type="NCBI Taxonomy" id="2053526"/>
    <lineage>
        <taxon>Bacteria</taxon>
        <taxon>Katanobacteria</taxon>
    </lineage>
</organism>
<keyword evidence="1" id="KW-1133">Transmembrane helix</keyword>
<accession>A0A7X9E681</accession>
<sequence>MDKHIKKLIKTIDEYVKKAPALPKNIKDLLVQLAPWGVIISVVAAIPTILSVLGFGSYIEVYEMRNYMFAHVGVRYFILTIFLIANLVLRGLSISGLFAKSTKGWDLLFYSILLSAIYSLVNFDIIGGIISTVLSLYLLFQVREYYK</sequence>
<keyword evidence="1" id="KW-0812">Transmembrane</keyword>
<protein>
    <recommendedName>
        <fullName evidence="4">Chromate transporter</fullName>
    </recommendedName>
</protein>
<dbReference type="Proteomes" id="UP000590542">
    <property type="component" value="Unassembled WGS sequence"/>
</dbReference>
<dbReference type="EMBL" id="JAAZNV010000005">
    <property type="protein sequence ID" value="NMB91259.1"/>
    <property type="molecule type" value="Genomic_DNA"/>
</dbReference>